<evidence type="ECO:0000256" key="10">
    <source>
        <dbReference type="SAM" id="MobiDB-lite"/>
    </source>
</evidence>
<dbReference type="PROSITE" id="PS51399">
    <property type="entry name" value="SEP"/>
    <property type="match status" value="1"/>
</dbReference>
<name>A0A834L332_ORYME</name>
<keyword evidence="4" id="KW-0206">Cytoskeleton</keyword>
<dbReference type="SUPFAM" id="SSF54236">
    <property type="entry name" value="Ubiquitin-like"/>
    <property type="match status" value="1"/>
</dbReference>
<dbReference type="PANTHER" id="PTHR23333">
    <property type="entry name" value="UBX DOMAIN CONTAINING PROTEIN"/>
    <property type="match status" value="1"/>
</dbReference>
<comment type="subunit">
    <text evidence="6">Interacts with GNA12, GNA13, RND1, RND2 and RND3.</text>
</comment>
<evidence type="ECO:0000256" key="4">
    <source>
        <dbReference type="ARBA" id="ARBA00023212"/>
    </source>
</evidence>
<dbReference type="GO" id="GO:0043161">
    <property type="term" value="P:proteasome-mediated ubiquitin-dependent protein catabolic process"/>
    <property type="evidence" value="ECO:0007669"/>
    <property type="project" value="TreeGrafter"/>
</dbReference>
<proteinExistence type="predicted"/>
<evidence type="ECO:0000256" key="3">
    <source>
        <dbReference type="ARBA" id="ARBA00023054"/>
    </source>
</evidence>
<dbReference type="GO" id="GO:0043130">
    <property type="term" value="F:ubiquitin binding"/>
    <property type="evidence" value="ECO:0007669"/>
    <property type="project" value="TreeGrafter"/>
</dbReference>
<organism evidence="12 13">
    <name type="scientific">Oryzias melastigma</name>
    <name type="common">Marine medaka</name>
    <dbReference type="NCBI Taxonomy" id="30732"/>
    <lineage>
        <taxon>Eukaryota</taxon>
        <taxon>Metazoa</taxon>
        <taxon>Chordata</taxon>
        <taxon>Craniata</taxon>
        <taxon>Vertebrata</taxon>
        <taxon>Euteleostomi</taxon>
        <taxon>Actinopterygii</taxon>
        <taxon>Neopterygii</taxon>
        <taxon>Teleostei</taxon>
        <taxon>Neoteleostei</taxon>
        <taxon>Acanthomorphata</taxon>
        <taxon>Ovalentaria</taxon>
        <taxon>Atherinomorphae</taxon>
        <taxon>Beloniformes</taxon>
        <taxon>Adrianichthyidae</taxon>
        <taxon>Oryziinae</taxon>
        <taxon>Oryzias</taxon>
    </lineage>
</organism>
<sequence>MSSQLALLNKTRSTTLHGTLNEDRDKGKVLMRKSLHQDSPAAMSDNYTSVKPNSRVPSHTCIDETSTSNYKDSSKTGDPLCHSELMHVLVQRLTSLEETVRSQAEEIENKGKKISLLEQKLQTQHESGRVDGSGDDLETRCQKLQLQVNEMEDFLGDYGLTWVGKGKSSGRRFHIDFNLVLQNIHELNAIAAEEESYVQTTARGGKLSRKDPVQLKLFRNGMVMSDEPFRPYQEQSTQQFMQDIVDGYFPSELQDTFPDGVPFQVHDMRHVDFVDGPAWDAFPGKGYSVCGDEEEEPPKMIRYQPGTDQLLNKLSKGSSDSPKNSTVIHLDTPALQAVTQSSGASKDITVLKVKSEDGSHTYLATMFLSETVGHLRSYLDKHRAGGLPGYHIISAYPPRHRFSDDGLTLLSCGLTANTTLLLLGRRKLPARIKKTHEV</sequence>
<feature type="domain" description="SEP" evidence="11">
    <location>
        <begin position="210"/>
        <end position="274"/>
    </location>
</feature>
<dbReference type="SUPFAM" id="SSF102848">
    <property type="entry name" value="NSFL1 (p97 ATPase) cofactor p47, SEP domain"/>
    <property type="match status" value="1"/>
</dbReference>
<dbReference type="InterPro" id="IPR036241">
    <property type="entry name" value="NSFL1C_SEP_dom_sf"/>
</dbReference>
<comment type="subcellular location">
    <subcellularLocation>
        <location evidence="1">Cytoplasm</location>
        <location evidence="1">Cytoskeleton</location>
    </subcellularLocation>
</comment>
<evidence type="ECO:0000259" key="11">
    <source>
        <dbReference type="PROSITE" id="PS51399"/>
    </source>
</evidence>
<dbReference type="AlphaFoldDB" id="A0A834L332"/>
<evidence type="ECO:0000256" key="5">
    <source>
        <dbReference type="ARBA" id="ARBA00059434"/>
    </source>
</evidence>
<evidence type="ECO:0000256" key="7">
    <source>
        <dbReference type="ARBA" id="ARBA00073759"/>
    </source>
</evidence>
<evidence type="ECO:0000313" key="13">
    <source>
        <dbReference type="Proteomes" id="UP000646548"/>
    </source>
</evidence>
<evidence type="ECO:0000256" key="9">
    <source>
        <dbReference type="ARBA" id="ARBA00081109"/>
    </source>
</evidence>
<dbReference type="GO" id="GO:0005856">
    <property type="term" value="C:cytoskeleton"/>
    <property type="evidence" value="ECO:0007669"/>
    <property type="project" value="UniProtKB-SubCell"/>
</dbReference>
<evidence type="ECO:0000256" key="6">
    <source>
        <dbReference type="ARBA" id="ARBA00062345"/>
    </source>
</evidence>
<evidence type="ECO:0000256" key="1">
    <source>
        <dbReference type="ARBA" id="ARBA00004245"/>
    </source>
</evidence>
<protein>
    <recommendedName>
        <fullName evidence="7">UBX domain-containing protein 11</fullName>
    </recommendedName>
    <alternativeName>
        <fullName evidence="9">Socius</fullName>
    </alternativeName>
    <alternativeName>
        <fullName evidence="8">UBX domain-containing protein 5</fullName>
    </alternativeName>
</protein>
<comment type="caution">
    <text evidence="12">The sequence shown here is derived from an EMBL/GenBank/DDBJ whole genome shotgun (WGS) entry which is preliminary data.</text>
</comment>
<evidence type="ECO:0000256" key="2">
    <source>
        <dbReference type="ARBA" id="ARBA00022490"/>
    </source>
</evidence>
<dbReference type="Pfam" id="PF08059">
    <property type="entry name" value="SEP"/>
    <property type="match status" value="1"/>
</dbReference>
<reference evidence="12" key="1">
    <citation type="journal article" name="BMC Genomics">
        <title>Long-read sequencing and de novo genome assembly of marine medaka (Oryzias melastigma).</title>
        <authorList>
            <person name="Liang P."/>
            <person name="Saqib H.S.A."/>
            <person name="Ni X."/>
            <person name="Shen Y."/>
        </authorList>
    </citation>
    <scope>NUCLEOTIDE SEQUENCE</scope>
    <source>
        <strain evidence="12">Bigg-433</strain>
    </source>
</reference>
<feature type="compositionally biased region" description="Polar residues" evidence="10">
    <location>
        <begin position="45"/>
        <end position="71"/>
    </location>
</feature>
<dbReference type="Gene3D" id="3.30.420.210">
    <property type="entry name" value="SEP domain"/>
    <property type="match status" value="1"/>
</dbReference>
<feature type="region of interest" description="Disordered" evidence="10">
    <location>
        <begin position="35"/>
        <end position="75"/>
    </location>
</feature>
<gene>
    <name evidence="12" type="ORF">FQA47_023962</name>
</gene>
<accession>A0A834L332</accession>
<dbReference type="Proteomes" id="UP000646548">
    <property type="component" value="Unassembled WGS sequence"/>
</dbReference>
<dbReference type="EMBL" id="WKFB01000002">
    <property type="protein sequence ID" value="KAF6739930.1"/>
    <property type="molecule type" value="Genomic_DNA"/>
</dbReference>
<dbReference type="FunFam" id="3.30.420.210:FF:000003">
    <property type="entry name" value="UBX domain protein 11"/>
    <property type="match status" value="1"/>
</dbReference>
<dbReference type="InterPro" id="IPR012989">
    <property type="entry name" value="SEP_domain"/>
</dbReference>
<dbReference type="PANTHER" id="PTHR23333:SF4">
    <property type="entry name" value="UBX DOMAIN-CONTAINING PROTEIN 11"/>
    <property type="match status" value="1"/>
</dbReference>
<evidence type="ECO:0000313" key="12">
    <source>
        <dbReference type="EMBL" id="KAF6739930.1"/>
    </source>
</evidence>
<dbReference type="Gene3D" id="3.10.20.90">
    <property type="entry name" value="Phosphatidylinositol 3-kinase Catalytic Subunit, Chain A, domain 1"/>
    <property type="match status" value="1"/>
</dbReference>
<keyword evidence="2" id="KW-0963">Cytoplasm</keyword>
<evidence type="ECO:0000256" key="8">
    <source>
        <dbReference type="ARBA" id="ARBA00075811"/>
    </source>
</evidence>
<dbReference type="InterPro" id="IPR029071">
    <property type="entry name" value="Ubiquitin-like_domsf"/>
</dbReference>
<keyword evidence="3" id="KW-0175">Coiled coil</keyword>
<comment type="function">
    <text evidence="5">May be involved in the reorganization of actin cytoskeleton mediated by RND1, RND2 and RND3. Promotes RHOA activation mediated by GNA12 and GNA13.</text>
</comment>